<dbReference type="InterPro" id="IPR001752">
    <property type="entry name" value="Kinesin_motor_dom"/>
</dbReference>
<dbReference type="PRINTS" id="PR00380">
    <property type="entry name" value="KINESINHEAVY"/>
</dbReference>
<keyword evidence="15" id="KW-1185">Reference proteome</keyword>
<dbReference type="EMBL" id="UYJE01000679">
    <property type="protein sequence ID" value="VDH95246.1"/>
    <property type="molecule type" value="Genomic_DNA"/>
</dbReference>
<evidence type="ECO:0000259" key="12">
    <source>
        <dbReference type="PROSITE" id="PS50006"/>
    </source>
</evidence>
<dbReference type="OrthoDB" id="3176171at2759"/>
<feature type="compositionally biased region" description="Polar residues" evidence="11">
    <location>
        <begin position="698"/>
        <end position="708"/>
    </location>
</feature>
<dbReference type="Gene3D" id="6.10.250.2520">
    <property type="match status" value="1"/>
</dbReference>
<dbReference type="Pfam" id="PF00498">
    <property type="entry name" value="FHA"/>
    <property type="match status" value="1"/>
</dbReference>
<evidence type="ECO:0000256" key="5">
    <source>
        <dbReference type="ARBA" id="ARBA00022840"/>
    </source>
</evidence>
<dbReference type="FunFam" id="2.60.200.20:FF:000020">
    <property type="entry name" value="Kinesin family member 14"/>
    <property type="match status" value="1"/>
</dbReference>
<dbReference type="Gene3D" id="2.60.200.20">
    <property type="match status" value="1"/>
</dbReference>
<keyword evidence="2" id="KW-0963">Cytoplasm</keyword>
<feature type="non-terminal residue" evidence="14">
    <location>
        <position position="1161"/>
    </location>
</feature>
<dbReference type="PROSITE" id="PS50067">
    <property type="entry name" value="KINESIN_MOTOR_2"/>
    <property type="match status" value="1"/>
</dbReference>
<dbReference type="GO" id="GO:0008017">
    <property type="term" value="F:microtubule binding"/>
    <property type="evidence" value="ECO:0007669"/>
    <property type="project" value="InterPro"/>
</dbReference>
<dbReference type="InterPro" id="IPR056523">
    <property type="entry name" value="4HB_KIF14"/>
</dbReference>
<gene>
    <name evidence="14" type="ORF">MGAL_10B065609</name>
</gene>
<dbReference type="SMART" id="SM00129">
    <property type="entry name" value="KISc"/>
    <property type="match status" value="1"/>
</dbReference>
<dbReference type="Pfam" id="PF23313">
    <property type="entry name" value="4HB_KIF14"/>
    <property type="match status" value="1"/>
</dbReference>
<keyword evidence="5" id="KW-0067">ATP-binding</keyword>
<sequence>VKINVEISFFEIYNEKIHDLLASSKEKGGKSQLKVREHPSTGPYVEGLSMYVVNSFEDVEGWITLGNKNRATATTGMNERSSRSHSVFTLVLTQTRTDEVGVKKNDPRRITSKINLVDLAGSERQSQAKTEGDRLREATNINKSLTTLGMVISSLSKKSTSGKKKFFIPYRDSVLTWLLKESIGGNSKTAMLATISPTNYHKEETLSTLRYPLFKHLQYSSSIVNTARVNEDPTTKLIKELRAEIDRLKISDRWNRDEQQSATQTEIDELREKCVAKEKEIEEMKQSWELKLQQSEERKAQENKNLEKSGITCKVDNKMPNLVNLNEDPQLSEMLLYVIKEGQTRVGRMCDNSKHEIQLNGALIAENHCIINNLENVISITPIDDAPTYVNGNLISEPVILQHGDRVILGGDHYFRFNHPKQVRNRKQTSGQEVKKDFEFAKQELLNVQEQRLQSELEEARRQAQEEMLTKVEEVKKEAMKEQRAVENKLAECEQLLKNQSEEVQMAEQGRLEADDTIQKLKKQKMLLEQELMVGRKRQQLEARAAERAQLSPASTKGSRLKEFLETEKQKVTQRLEQLKQKRSDISSPTRRNAMMENQLGKRDLYKIALSLREANKISQLLKKNMTFSREDYLEDDKLATAIKVTNTELGLCTFWDVPKFEDRLAQMRDLYQNDCESSADDEVFNDPSESWLPEAPTTPSTPRSPLGNSFNKSPFRQFLLSGNSSVTSPRSFKDDTCSCPSHLTGTALAKMCESVTLTFVENIQDSYLEESMADKIVKCSQAIKKSVVYLIDSNSSQDKESETNDEETQCCLLKLATNIQTLSSHCTVWANMYVKEQRHSRVIQDLTTKLKEHVKVMGNHVVRFFQGWGNDIDSLICDSGSKIVDCVLTVCKLTGEMCLATDMNIISFEQLNCEEADKNQLSPDVCHAFLAGCDLLVDKSLQGPIKTLEEWECKAQNLADLSNNNLSLGEIPQHIEELVSSMKILFSTCQELQVDMDTSVRQSYGGIPLQFYSVSYKRSQGLIHHISNLWENVQILLNSAEPLIKGQTIDCRKLCRYSDLIQRDISKLVLVSSKDNFKMDSSSSDSDSSVLSELQMQKLEYAAKDVHLSAGCLIQKAEKLLRNDKLSGTPRGKRLLPPSPDKAINSPLSNKFKLDTCSWG</sequence>
<reference evidence="14" key="1">
    <citation type="submission" date="2018-11" db="EMBL/GenBank/DDBJ databases">
        <authorList>
            <person name="Alioto T."/>
            <person name="Alioto T."/>
        </authorList>
    </citation>
    <scope>NUCLEOTIDE SEQUENCE</scope>
</reference>
<dbReference type="SMART" id="SM00240">
    <property type="entry name" value="FHA"/>
    <property type="match status" value="1"/>
</dbReference>
<feature type="region of interest" description="Disordered" evidence="11">
    <location>
        <begin position="679"/>
        <end position="708"/>
    </location>
</feature>
<comment type="subcellular location">
    <subcellularLocation>
        <location evidence="1">Cytoplasm</location>
        <location evidence="1">Cytoskeleton</location>
    </subcellularLocation>
</comment>
<keyword evidence="4" id="KW-0547">Nucleotide-binding</keyword>
<dbReference type="Proteomes" id="UP000596742">
    <property type="component" value="Unassembled WGS sequence"/>
</dbReference>
<accession>A0A8B6BVJ0</accession>
<comment type="caution">
    <text evidence="14">The sequence shown here is derived from an EMBL/GenBank/DDBJ whole genome shotgun (WGS) entry which is preliminary data.</text>
</comment>
<dbReference type="InterPro" id="IPR019821">
    <property type="entry name" value="Kinesin_motor_CS"/>
</dbReference>
<proteinExistence type="inferred from homology"/>
<comment type="caution">
    <text evidence="9">Lacks conserved residue(s) required for the propagation of feature annotation.</text>
</comment>
<dbReference type="PROSITE" id="PS00411">
    <property type="entry name" value="KINESIN_MOTOR_1"/>
    <property type="match status" value="1"/>
</dbReference>
<evidence type="ECO:0000256" key="6">
    <source>
        <dbReference type="ARBA" id="ARBA00023054"/>
    </source>
</evidence>
<evidence type="ECO:0000256" key="4">
    <source>
        <dbReference type="ARBA" id="ARBA00022741"/>
    </source>
</evidence>
<dbReference type="Pfam" id="PF16183">
    <property type="entry name" value="Kinesin_assoc"/>
    <property type="match status" value="1"/>
</dbReference>
<dbReference type="PANTHER" id="PTHR47117">
    <property type="entry name" value="STAR-RELATED LIPID TRANSFER PROTEIN 9"/>
    <property type="match status" value="1"/>
</dbReference>
<organism evidence="14 15">
    <name type="scientific">Mytilus galloprovincialis</name>
    <name type="common">Mediterranean mussel</name>
    <dbReference type="NCBI Taxonomy" id="29158"/>
    <lineage>
        <taxon>Eukaryota</taxon>
        <taxon>Metazoa</taxon>
        <taxon>Spiralia</taxon>
        <taxon>Lophotrochozoa</taxon>
        <taxon>Mollusca</taxon>
        <taxon>Bivalvia</taxon>
        <taxon>Autobranchia</taxon>
        <taxon>Pteriomorphia</taxon>
        <taxon>Mytilida</taxon>
        <taxon>Mytiloidea</taxon>
        <taxon>Mytilidae</taxon>
        <taxon>Mytilinae</taxon>
        <taxon>Mytilus</taxon>
    </lineage>
</organism>
<dbReference type="GO" id="GO:0005524">
    <property type="term" value="F:ATP binding"/>
    <property type="evidence" value="ECO:0007669"/>
    <property type="project" value="UniProtKB-KW"/>
</dbReference>
<dbReference type="GO" id="GO:0007018">
    <property type="term" value="P:microtubule-based movement"/>
    <property type="evidence" value="ECO:0007669"/>
    <property type="project" value="InterPro"/>
</dbReference>
<keyword evidence="6 10" id="KW-0175">Coiled coil</keyword>
<dbReference type="InterPro" id="IPR036961">
    <property type="entry name" value="Kinesin_motor_dom_sf"/>
</dbReference>
<evidence type="ECO:0000256" key="2">
    <source>
        <dbReference type="ARBA" id="ARBA00022490"/>
    </source>
</evidence>
<evidence type="ECO:0000256" key="11">
    <source>
        <dbReference type="SAM" id="MobiDB-lite"/>
    </source>
</evidence>
<evidence type="ECO:0000259" key="13">
    <source>
        <dbReference type="PROSITE" id="PS50067"/>
    </source>
</evidence>
<dbReference type="InterPro" id="IPR000253">
    <property type="entry name" value="FHA_dom"/>
</dbReference>
<evidence type="ECO:0000256" key="8">
    <source>
        <dbReference type="ARBA" id="ARBA00023212"/>
    </source>
</evidence>
<dbReference type="InterPro" id="IPR027417">
    <property type="entry name" value="P-loop_NTPase"/>
</dbReference>
<evidence type="ECO:0000256" key="1">
    <source>
        <dbReference type="ARBA" id="ARBA00004245"/>
    </source>
</evidence>
<evidence type="ECO:0000313" key="15">
    <source>
        <dbReference type="Proteomes" id="UP000596742"/>
    </source>
</evidence>
<keyword evidence="7" id="KW-0505">Motor protein</keyword>
<protein>
    <submittedName>
        <fullName evidence="14">Kinesin family member 14</fullName>
    </submittedName>
</protein>
<dbReference type="InterPro" id="IPR032405">
    <property type="entry name" value="Kinesin_assoc"/>
</dbReference>
<feature type="domain" description="FHA" evidence="12">
    <location>
        <begin position="344"/>
        <end position="395"/>
    </location>
</feature>
<evidence type="ECO:0000256" key="9">
    <source>
        <dbReference type="PROSITE-ProRule" id="PRU00283"/>
    </source>
</evidence>
<dbReference type="CDD" id="cd22707">
    <property type="entry name" value="FHA_KIF14"/>
    <property type="match status" value="1"/>
</dbReference>
<comment type="similarity">
    <text evidence="9">Belongs to the TRAFAC class myosin-kinesin ATPase superfamily. Kinesin family.</text>
</comment>
<feature type="region of interest" description="Disordered" evidence="11">
    <location>
        <begin position="1126"/>
        <end position="1149"/>
    </location>
</feature>
<feature type="coiled-coil region" evidence="10">
    <location>
        <begin position="443"/>
        <end position="538"/>
    </location>
</feature>
<keyword evidence="3" id="KW-0493">Microtubule</keyword>
<dbReference type="Pfam" id="PF00225">
    <property type="entry name" value="Kinesin"/>
    <property type="match status" value="1"/>
</dbReference>
<dbReference type="InterPro" id="IPR008984">
    <property type="entry name" value="SMAD_FHA_dom_sf"/>
</dbReference>
<dbReference type="PROSITE" id="PS50006">
    <property type="entry name" value="FHA_DOMAIN"/>
    <property type="match status" value="1"/>
</dbReference>
<dbReference type="AlphaFoldDB" id="A0A8B6BVJ0"/>
<feature type="coiled-coil region" evidence="10">
    <location>
        <begin position="260"/>
        <end position="305"/>
    </location>
</feature>
<evidence type="ECO:0000313" key="14">
    <source>
        <dbReference type="EMBL" id="VDH95246.1"/>
    </source>
</evidence>
<dbReference type="SUPFAM" id="SSF49879">
    <property type="entry name" value="SMAD/FHA domain"/>
    <property type="match status" value="1"/>
</dbReference>
<dbReference type="GO" id="GO:0003777">
    <property type="term" value="F:microtubule motor activity"/>
    <property type="evidence" value="ECO:0007669"/>
    <property type="project" value="InterPro"/>
</dbReference>
<dbReference type="Gene3D" id="3.40.850.10">
    <property type="entry name" value="Kinesin motor domain"/>
    <property type="match status" value="1"/>
</dbReference>
<name>A0A8B6BVJ0_MYTGA</name>
<evidence type="ECO:0000256" key="10">
    <source>
        <dbReference type="SAM" id="Coils"/>
    </source>
</evidence>
<keyword evidence="8" id="KW-0206">Cytoskeleton</keyword>
<feature type="domain" description="Kinesin motor" evidence="13">
    <location>
        <begin position="1"/>
        <end position="218"/>
    </location>
</feature>
<dbReference type="GO" id="GO:0005874">
    <property type="term" value="C:microtubule"/>
    <property type="evidence" value="ECO:0007669"/>
    <property type="project" value="UniProtKB-KW"/>
</dbReference>
<dbReference type="SUPFAM" id="SSF52540">
    <property type="entry name" value="P-loop containing nucleoside triphosphate hydrolases"/>
    <property type="match status" value="1"/>
</dbReference>
<evidence type="ECO:0000256" key="3">
    <source>
        <dbReference type="ARBA" id="ARBA00022701"/>
    </source>
</evidence>
<dbReference type="PANTHER" id="PTHR47117:SF5">
    <property type="entry name" value="KINESIN-LIKE PROTEIN KIF14"/>
    <property type="match status" value="1"/>
</dbReference>
<evidence type="ECO:0000256" key="7">
    <source>
        <dbReference type="ARBA" id="ARBA00023175"/>
    </source>
</evidence>